<organism evidence="2 3">
    <name type="scientific">Acer saccharum</name>
    <name type="common">Sugar maple</name>
    <dbReference type="NCBI Taxonomy" id="4024"/>
    <lineage>
        <taxon>Eukaryota</taxon>
        <taxon>Viridiplantae</taxon>
        <taxon>Streptophyta</taxon>
        <taxon>Embryophyta</taxon>
        <taxon>Tracheophyta</taxon>
        <taxon>Spermatophyta</taxon>
        <taxon>Magnoliopsida</taxon>
        <taxon>eudicotyledons</taxon>
        <taxon>Gunneridae</taxon>
        <taxon>Pentapetalae</taxon>
        <taxon>rosids</taxon>
        <taxon>malvids</taxon>
        <taxon>Sapindales</taxon>
        <taxon>Sapindaceae</taxon>
        <taxon>Hippocastanoideae</taxon>
        <taxon>Acereae</taxon>
        <taxon>Acer</taxon>
    </lineage>
</organism>
<feature type="region of interest" description="Disordered" evidence="1">
    <location>
        <begin position="1"/>
        <end position="82"/>
    </location>
</feature>
<evidence type="ECO:0000256" key="1">
    <source>
        <dbReference type="SAM" id="MobiDB-lite"/>
    </source>
</evidence>
<evidence type="ECO:0000313" key="2">
    <source>
        <dbReference type="EMBL" id="KAK0606052.1"/>
    </source>
</evidence>
<evidence type="ECO:0000313" key="3">
    <source>
        <dbReference type="Proteomes" id="UP001168877"/>
    </source>
</evidence>
<accession>A0AA39T8M9</accession>
<comment type="caution">
    <text evidence="2">The sequence shown here is derived from an EMBL/GenBank/DDBJ whole genome shotgun (WGS) entry which is preliminary data.</text>
</comment>
<name>A0AA39T8M9_ACESA</name>
<gene>
    <name evidence="2" type="ORF">LWI29_033663</name>
</gene>
<proteinExistence type="predicted"/>
<keyword evidence="3" id="KW-1185">Reference proteome</keyword>
<dbReference type="Proteomes" id="UP001168877">
    <property type="component" value="Unassembled WGS sequence"/>
</dbReference>
<reference evidence="2" key="2">
    <citation type="submission" date="2023-06" db="EMBL/GenBank/DDBJ databases">
        <authorList>
            <person name="Swenson N.G."/>
            <person name="Wegrzyn J.L."/>
            <person name="Mcevoy S.L."/>
        </authorList>
    </citation>
    <scope>NUCLEOTIDE SEQUENCE</scope>
    <source>
        <strain evidence="2">NS2018</strain>
        <tissue evidence="2">Leaf</tissue>
    </source>
</reference>
<sequence>MDLSVGPQYVLDNYEEDDGQQSIDDEVDNDDNDTGQSRPKQKKDKPMKRKMSPRKQKMTTRTKKQRTSGDTSPVGDDSTVSSQTVRELLREMSDMFEDIVKKEILAMERRTKRCFTRVENSVAQLLDARRQEVKSLPLARREKPTPTFEEVICLLSSNELEEVSFSSDEIKFSSIMINIDLDLTSFCIRGVAASCASSIFYLIFDF</sequence>
<reference evidence="2" key="1">
    <citation type="journal article" date="2022" name="Plant J.">
        <title>Strategies of tolerance reflected in two North American maple genomes.</title>
        <authorList>
            <person name="McEvoy S.L."/>
            <person name="Sezen U.U."/>
            <person name="Trouern-Trend A."/>
            <person name="McMahon S.M."/>
            <person name="Schaberg P.G."/>
            <person name="Yang J."/>
            <person name="Wegrzyn J.L."/>
            <person name="Swenson N.G."/>
        </authorList>
    </citation>
    <scope>NUCLEOTIDE SEQUENCE</scope>
    <source>
        <strain evidence="2">NS2018</strain>
    </source>
</reference>
<dbReference type="EMBL" id="JAUESC010000002">
    <property type="protein sequence ID" value="KAK0606052.1"/>
    <property type="molecule type" value="Genomic_DNA"/>
</dbReference>
<feature type="compositionally biased region" description="Acidic residues" evidence="1">
    <location>
        <begin position="13"/>
        <end position="33"/>
    </location>
</feature>
<dbReference type="AlphaFoldDB" id="A0AA39T8M9"/>
<feature type="compositionally biased region" description="Basic residues" evidence="1">
    <location>
        <begin position="39"/>
        <end position="66"/>
    </location>
</feature>
<protein>
    <submittedName>
        <fullName evidence="2">Uncharacterized protein</fullName>
    </submittedName>
</protein>